<sequence>MSAIRAAVHAKWIVGKVIGTKMRKTAKVRVTRLVLDPYLLKYYNKRKTYFAHDAQQQCTIGDIVLLKALPERRSKHVKHELSEIVFKVGRVVDPLTGSRCAGSVFLDSLTANEDANVANLNEQLQSLDITATASEDKAVDS</sequence>
<evidence type="ECO:0000256" key="1">
    <source>
        <dbReference type="ARBA" id="ARBA00004173"/>
    </source>
</evidence>
<evidence type="ECO:0000256" key="2">
    <source>
        <dbReference type="ARBA" id="ARBA00010254"/>
    </source>
</evidence>
<dbReference type="RefSeq" id="XP_018100326.1">
    <property type="nucleotide sequence ID" value="XM_018244837.2"/>
</dbReference>
<dbReference type="KEGG" id="xla:380597"/>
<gene>
    <name evidence="12" type="primary">mrps17.L</name>
    <name evidence="10" type="ORF">XELAEV_18012773mg</name>
</gene>
<evidence type="ECO:0000256" key="6">
    <source>
        <dbReference type="ARBA" id="ARBA00023128"/>
    </source>
</evidence>
<dbReference type="InterPro" id="IPR000266">
    <property type="entry name" value="Ribosomal_uS17"/>
</dbReference>
<comment type="similarity">
    <text evidence="2">Belongs to the universal ribosomal protein uS17 family.</text>
</comment>
<dbReference type="InterPro" id="IPR012340">
    <property type="entry name" value="NA-bd_OB-fold"/>
</dbReference>
<evidence type="ECO:0000256" key="5">
    <source>
        <dbReference type="ARBA" id="ARBA00022980"/>
    </source>
</evidence>
<evidence type="ECO:0000313" key="11">
    <source>
        <dbReference type="Proteomes" id="UP000694892"/>
    </source>
</evidence>
<dbReference type="InterPro" id="IPR039193">
    <property type="entry name" value="Ribosomal_uS17m_metazoa"/>
</dbReference>
<dbReference type="PANTHER" id="PTHR24088:SF0">
    <property type="entry name" value="SMALL RIBOSOMAL SUBUNIT PROTEIN US17M"/>
    <property type="match status" value="1"/>
</dbReference>
<dbReference type="AGR" id="Xenbase:XB-GENE-5730055"/>
<dbReference type="RefSeq" id="NP_001080903.1">
    <property type="nucleotide sequence ID" value="NM_001087434.2"/>
</dbReference>
<accession>A0A974HYK5</accession>
<organism evidence="10 11">
    <name type="scientific">Xenopus laevis</name>
    <name type="common">African clawed frog</name>
    <dbReference type="NCBI Taxonomy" id="8355"/>
    <lineage>
        <taxon>Eukaryota</taxon>
        <taxon>Metazoa</taxon>
        <taxon>Chordata</taxon>
        <taxon>Craniata</taxon>
        <taxon>Vertebrata</taxon>
        <taxon>Euteleostomi</taxon>
        <taxon>Amphibia</taxon>
        <taxon>Batrachia</taxon>
        <taxon>Anura</taxon>
        <taxon>Pipoidea</taxon>
        <taxon>Pipidae</taxon>
        <taxon>Xenopodinae</taxon>
        <taxon>Xenopus</taxon>
        <taxon>Xenopus</taxon>
    </lineage>
</organism>
<evidence type="ECO:0000256" key="8">
    <source>
        <dbReference type="ARBA" id="ARBA00070246"/>
    </source>
</evidence>
<name>A0A974HYK5_XENLA</name>
<dbReference type="OMA" id="TVHAKWI"/>
<proteinExistence type="inferred from homology"/>
<dbReference type="GeneID" id="380597"/>
<keyword evidence="3" id="KW-0699">rRNA-binding</keyword>
<dbReference type="GO" id="GO:0005743">
    <property type="term" value="C:mitochondrial inner membrane"/>
    <property type="evidence" value="ECO:0007669"/>
    <property type="project" value="UniProtKB-ARBA"/>
</dbReference>
<evidence type="ECO:0000313" key="10">
    <source>
        <dbReference type="EMBL" id="OCT95089.1"/>
    </source>
</evidence>
<protein>
    <recommendedName>
        <fullName evidence="8">Small ribosomal subunit protein uS17m</fullName>
    </recommendedName>
    <alternativeName>
        <fullName evidence="9">28S ribosomal protein S17, mitochondrial</fullName>
    </alternativeName>
</protein>
<keyword evidence="7" id="KW-0687">Ribonucleoprotein</keyword>
<dbReference type="GO" id="GO:0003735">
    <property type="term" value="F:structural constituent of ribosome"/>
    <property type="evidence" value="ECO:0007669"/>
    <property type="project" value="InterPro"/>
</dbReference>
<keyword evidence="6" id="KW-0496">Mitochondrion</keyword>
<dbReference type="Proteomes" id="UP000694892">
    <property type="component" value="Chromosome 2L"/>
</dbReference>
<dbReference type="FunFam" id="2.40.50.140:FF:000137">
    <property type="entry name" value="28S ribosomal protein S17, mitochondrial"/>
    <property type="match status" value="1"/>
</dbReference>
<dbReference type="CTD" id="380597"/>
<dbReference type="AlphaFoldDB" id="A0A974HYK5"/>
<dbReference type="GO" id="GO:0019843">
    <property type="term" value="F:rRNA binding"/>
    <property type="evidence" value="ECO:0007669"/>
    <property type="project" value="UniProtKB-KW"/>
</dbReference>
<dbReference type="Pfam" id="PF00366">
    <property type="entry name" value="Ribosomal_S17"/>
    <property type="match status" value="1"/>
</dbReference>
<dbReference type="OrthoDB" id="274752at2759"/>
<keyword evidence="4" id="KW-0694">RNA-binding</keyword>
<evidence type="ECO:0000313" key="12">
    <source>
        <dbReference type="Xenbase" id="XB-GENE-5730055"/>
    </source>
</evidence>
<keyword evidence="5" id="KW-0689">Ribosomal protein</keyword>
<evidence type="ECO:0000256" key="4">
    <source>
        <dbReference type="ARBA" id="ARBA00022884"/>
    </source>
</evidence>
<comment type="subcellular location">
    <subcellularLocation>
        <location evidence="1">Mitochondrion</location>
    </subcellularLocation>
</comment>
<dbReference type="EMBL" id="CM004468">
    <property type="protein sequence ID" value="OCT95089.1"/>
    <property type="molecule type" value="Genomic_DNA"/>
</dbReference>
<evidence type="ECO:0000256" key="3">
    <source>
        <dbReference type="ARBA" id="ARBA00022730"/>
    </source>
</evidence>
<dbReference type="CDD" id="cd00364">
    <property type="entry name" value="Ribosomal_uS17"/>
    <property type="match status" value="1"/>
</dbReference>
<dbReference type="SUPFAM" id="SSF50249">
    <property type="entry name" value="Nucleic acid-binding proteins"/>
    <property type="match status" value="1"/>
</dbReference>
<dbReference type="PANTHER" id="PTHR24088">
    <property type="entry name" value="28S RIBOSOMAL PROTEIN S17, MITOCHONDRIAL"/>
    <property type="match status" value="1"/>
</dbReference>
<evidence type="ECO:0000256" key="7">
    <source>
        <dbReference type="ARBA" id="ARBA00023274"/>
    </source>
</evidence>
<dbReference type="GO" id="GO:0032543">
    <property type="term" value="P:mitochondrial translation"/>
    <property type="evidence" value="ECO:0007669"/>
    <property type="project" value="TreeGrafter"/>
</dbReference>
<dbReference type="Gene3D" id="2.40.50.140">
    <property type="entry name" value="Nucleic acid-binding proteins"/>
    <property type="match status" value="1"/>
</dbReference>
<dbReference type="GO" id="GO:0005763">
    <property type="term" value="C:mitochondrial small ribosomal subunit"/>
    <property type="evidence" value="ECO:0007669"/>
    <property type="project" value="InterPro"/>
</dbReference>
<dbReference type="Xenbase" id="XB-GENE-5730055">
    <property type="gene designation" value="mrps17.L"/>
</dbReference>
<evidence type="ECO:0000256" key="9">
    <source>
        <dbReference type="ARBA" id="ARBA00078462"/>
    </source>
</evidence>
<reference evidence="11" key="1">
    <citation type="journal article" date="2016" name="Nature">
        <title>Genome evolution in the allotetraploid frog Xenopus laevis.</title>
        <authorList>
            <person name="Session A.M."/>
            <person name="Uno Y."/>
            <person name="Kwon T."/>
            <person name="Chapman J.A."/>
            <person name="Toyoda A."/>
            <person name="Takahashi S."/>
            <person name="Fukui A."/>
            <person name="Hikosaka A."/>
            <person name="Suzuki A."/>
            <person name="Kondo M."/>
            <person name="van Heeringen S.J."/>
            <person name="Quigley I."/>
            <person name="Heinz S."/>
            <person name="Ogino H."/>
            <person name="Ochi H."/>
            <person name="Hellsten U."/>
            <person name="Lyons J.B."/>
            <person name="Simakov O."/>
            <person name="Putnam N."/>
            <person name="Stites J."/>
            <person name="Kuroki Y."/>
            <person name="Tanaka T."/>
            <person name="Michiue T."/>
            <person name="Watanabe M."/>
            <person name="Bogdanovic O."/>
            <person name="Lister R."/>
            <person name="Georgiou G."/>
            <person name="Paranjpe S.S."/>
            <person name="van Kruijsbergen I."/>
            <person name="Shu S."/>
            <person name="Carlson J."/>
            <person name="Kinoshita T."/>
            <person name="Ohta Y."/>
            <person name="Mawaribuchi S."/>
            <person name="Jenkins J."/>
            <person name="Grimwood J."/>
            <person name="Schmutz J."/>
            <person name="Mitros T."/>
            <person name="Mozaffari S.V."/>
            <person name="Suzuki Y."/>
            <person name="Haramoto Y."/>
            <person name="Yamamoto T.S."/>
            <person name="Takagi C."/>
            <person name="Heald R."/>
            <person name="Miller K."/>
            <person name="Haudenschild C."/>
            <person name="Kitzman J."/>
            <person name="Nakayama T."/>
            <person name="Izutsu Y."/>
            <person name="Robert J."/>
            <person name="Fortriede J."/>
            <person name="Burns K."/>
            <person name="Lotay V."/>
            <person name="Karimi K."/>
            <person name="Yasuoka Y."/>
            <person name="Dichmann D.S."/>
            <person name="Flajnik M.F."/>
            <person name="Houston D.W."/>
            <person name="Shendure J."/>
            <person name="DuPasquier L."/>
            <person name="Vize P.D."/>
            <person name="Zorn A.M."/>
            <person name="Ito M."/>
            <person name="Marcotte E.M."/>
            <person name="Wallingford J.B."/>
            <person name="Ito Y."/>
            <person name="Asashima M."/>
            <person name="Ueno N."/>
            <person name="Matsuda Y."/>
            <person name="Veenstra G.J."/>
            <person name="Fujiyama A."/>
            <person name="Harland R.M."/>
            <person name="Taira M."/>
            <person name="Rokhsar D.S."/>
        </authorList>
    </citation>
    <scope>NUCLEOTIDE SEQUENCE [LARGE SCALE GENOMIC DNA]</scope>
    <source>
        <strain evidence="11">J</strain>
    </source>
</reference>